<dbReference type="KEGG" id="bih:BIP78_1444"/>
<dbReference type="CDD" id="cd03230">
    <property type="entry name" value="ABC_DR_subfamily_A"/>
    <property type="match status" value="1"/>
</dbReference>
<dbReference type="InterPro" id="IPR003593">
    <property type="entry name" value="AAA+_ATPase"/>
</dbReference>
<evidence type="ECO:0000313" key="10">
    <source>
        <dbReference type="EMBL" id="QAA77210.1"/>
    </source>
</evidence>
<dbReference type="InterPro" id="IPR017871">
    <property type="entry name" value="ABC_transporter-like_CS"/>
</dbReference>
<evidence type="ECO:0000256" key="7">
    <source>
        <dbReference type="ARBA" id="ARBA00022967"/>
    </source>
</evidence>
<dbReference type="Proteomes" id="UP000287233">
    <property type="component" value="Chromosome"/>
</dbReference>
<comment type="similarity">
    <text evidence="2">Belongs to the ABC transporter superfamily.</text>
</comment>
<proteinExistence type="inferred from homology"/>
<evidence type="ECO:0000259" key="9">
    <source>
        <dbReference type="PROSITE" id="PS50893"/>
    </source>
</evidence>
<dbReference type="AlphaFoldDB" id="A0A410FWC0"/>
<keyword evidence="7" id="KW-1278">Translocase</keyword>
<dbReference type="Gene3D" id="3.40.50.300">
    <property type="entry name" value="P-loop containing nucleotide triphosphate hydrolases"/>
    <property type="match status" value="1"/>
</dbReference>
<keyword evidence="4" id="KW-1003">Cell membrane</keyword>
<accession>A0A410FWC0</accession>
<evidence type="ECO:0000313" key="11">
    <source>
        <dbReference type="Proteomes" id="UP000287233"/>
    </source>
</evidence>
<evidence type="ECO:0000256" key="8">
    <source>
        <dbReference type="ARBA" id="ARBA00023136"/>
    </source>
</evidence>
<evidence type="ECO:0000256" key="2">
    <source>
        <dbReference type="ARBA" id="ARBA00005417"/>
    </source>
</evidence>
<dbReference type="GO" id="GO:0016887">
    <property type="term" value="F:ATP hydrolysis activity"/>
    <property type="evidence" value="ECO:0007669"/>
    <property type="project" value="InterPro"/>
</dbReference>
<dbReference type="InterPro" id="IPR050763">
    <property type="entry name" value="ABC_transporter_ATP-binding"/>
</dbReference>
<evidence type="ECO:0000256" key="6">
    <source>
        <dbReference type="ARBA" id="ARBA00022840"/>
    </source>
</evidence>
<gene>
    <name evidence="10" type="ORF">BIP78_1444</name>
</gene>
<evidence type="ECO:0000256" key="5">
    <source>
        <dbReference type="ARBA" id="ARBA00022741"/>
    </source>
</evidence>
<keyword evidence="5" id="KW-0547">Nucleotide-binding</keyword>
<evidence type="ECO:0000256" key="1">
    <source>
        <dbReference type="ARBA" id="ARBA00004236"/>
    </source>
</evidence>
<dbReference type="SUPFAM" id="SSF52540">
    <property type="entry name" value="P-loop containing nucleoside triphosphate hydrolases"/>
    <property type="match status" value="1"/>
</dbReference>
<dbReference type="InterPro" id="IPR027417">
    <property type="entry name" value="P-loop_NTPase"/>
</dbReference>
<feature type="domain" description="ABC transporter" evidence="9">
    <location>
        <begin position="9"/>
        <end position="234"/>
    </location>
</feature>
<protein>
    <submittedName>
        <fullName evidence="10">Efflux ABC transporter, ATP-binding protein</fullName>
    </submittedName>
</protein>
<sequence>MMTDPQPLLSVRDLRKSYGSIHAVDGVSFSVPMGTVFTLLGPNGAGKTTTLEILEGIRDADSGEIEMFGMRVRRVTPAMKGRMGVLLQEGGFEPYLKVREVLALFASFFDRPRPVAEVLREVSLEDKAGALVRHLSGGQKQRLALGAALVNDPDLVFLDEPTTGLDPQARRNIWAIVERLKRSGKTIILTTHYMEEAEALSDTVCIMDHGRVIARGSPRELTSRLGQDSFIEFDAPELSPVAWAALPGEARREDGAVAVKTPDLVGTLDALLRWSREHGVPLQNMTVRQPNLEDVFLSLTGRRLRG</sequence>
<name>A0A410FWC0_BIPS1</name>
<dbReference type="GO" id="GO:0005524">
    <property type="term" value="F:ATP binding"/>
    <property type="evidence" value="ECO:0007669"/>
    <property type="project" value="UniProtKB-KW"/>
</dbReference>
<dbReference type="PROSITE" id="PS00211">
    <property type="entry name" value="ABC_TRANSPORTER_1"/>
    <property type="match status" value="1"/>
</dbReference>
<dbReference type="PANTHER" id="PTHR42711">
    <property type="entry name" value="ABC TRANSPORTER ATP-BINDING PROTEIN"/>
    <property type="match status" value="1"/>
</dbReference>
<comment type="subcellular location">
    <subcellularLocation>
        <location evidence="1">Cell membrane</location>
    </subcellularLocation>
</comment>
<dbReference type="FunFam" id="3.40.50.300:FF:000589">
    <property type="entry name" value="ABC transporter, ATP-binding subunit"/>
    <property type="match status" value="1"/>
</dbReference>
<keyword evidence="6 10" id="KW-0067">ATP-binding</keyword>
<dbReference type="EMBL" id="CP034928">
    <property type="protein sequence ID" value="QAA77210.1"/>
    <property type="molecule type" value="Genomic_DNA"/>
</dbReference>
<evidence type="ECO:0000256" key="4">
    <source>
        <dbReference type="ARBA" id="ARBA00022475"/>
    </source>
</evidence>
<evidence type="ECO:0000256" key="3">
    <source>
        <dbReference type="ARBA" id="ARBA00022448"/>
    </source>
</evidence>
<keyword evidence="8" id="KW-0472">Membrane</keyword>
<dbReference type="Pfam" id="PF00005">
    <property type="entry name" value="ABC_tran"/>
    <property type="match status" value="1"/>
</dbReference>
<keyword evidence="3" id="KW-0813">Transport</keyword>
<reference evidence="11" key="1">
    <citation type="submission" date="2018-12" db="EMBL/GenBank/DDBJ databases">
        <title>Complete genome sequence of an uncultured bacterium of the candidate phylum Bipolaricaulota.</title>
        <authorList>
            <person name="Kadnikov V.V."/>
            <person name="Mardanov A.V."/>
            <person name="Beletsky A.V."/>
            <person name="Frank Y.A."/>
            <person name="Karnachuk O.V."/>
            <person name="Ravin N.V."/>
        </authorList>
    </citation>
    <scope>NUCLEOTIDE SEQUENCE [LARGE SCALE GENOMIC DNA]</scope>
</reference>
<dbReference type="GO" id="GO:0005886">
    <property type="term" value="C:plasma membrane"/>
    <property type="evidence" value="ECO:0007669"/>
    <property type="project" value="UniProtKB-SubCell"/>
</dbReference>
<organism evidence="10 11">
    <name type="scientific">Bipolaricaulis sibiricus</name>
    <dbReference type="NCBI Taxonomy" id="2501609"/>
    <lineage>
        <taxon>Bacteria</taxon>
        <taxon>Candidatus Bipolaricaulota</taxon>
        <taxon>Candidatus Bipolaricaulia</taxon>
        <taxon>Candidatus Bipolaricaulales</taxon>
        <taxon>Candidatus Bipolaricaulaceae</taxon>
        <taxon>Candidatus Bipolaricaulis</taxon>
    </lineage>
</organism>
<dbReference type="InterPro" id="IPR003439">
    <property type="entry name" value="ABC_transporter-like_ATP-bd"/>
</dbReference>
<dbReference type="PANTHER" id="PTHR42711:SF5">
    <property type="entry name" value="ABC TRANSPORTER ATP-BINDING PROTEIN NATA"/>
    <property type="match status" value="1"/>
</dbReference>
<dbReference type="SMART" id="SM00382">
    <property type="entry name" value="AAA"/>
    <property type="match status" value="1"/>
</dbReference>
<dbReference type="PROSITE" id="PS50893">
    <property type="entry name" value="ABC_TRANSPORTER_2"/>
    <property type="match status" value="1"/>
</dbReference>